<dbReference type="EMBL" id="ADZU01000010">
    <property type="protein sequence ID" value="EFS93471.1"/>
    <property type="molecule type" value="Genomic_DNA"/>
</dbReference>
<proteinExistence type="predicted"/>
<evidence type="ECO:0000313" key="1">
    <source>
        <dbReference type="EMBL" id="EFS93471.1"/>
    </source>
</evidence>
<dbReference type="Proteomes" id="UP000003179">
    <property type="component" value="Unassembled WGS sequence"/>
</dbReference>
<name>A0ABN0C8W3_9ACTN</name>
<sequence length="152" mass="14959">MVAETAVFLRTDATMSGLMAVMTVVTTAVTGAVAMTASGPTTASSVHTSRVDREIAPIVIGSVTNVADPRGIVTSGAETVVDSTATVTTAGIVVTAAVASTVGVLGIGARIVTIGVMIVGMSAGQTARITAATTGPVTIATTPTTWIGRLLS</sequence>
<accession>A0ABN0C8W3</accession>
<evidence type="ECO:0000313" key="2">
    <source>
        <dbReference type="Proteomes" id="UP000003179"/>
    </source>
</evidence>
<reference evidence="1" key="1">
    <citation type="submission" date="2010-08" db="EMBL/GenBank/DDBJ databases">
        <authorList>
            <person name="Weinstock G."/>
            <person name="Sodergren E."/>
            <person name="Clifton S."/>
            <person name="Fulton L."/>
            <person name="Fulton B."/>
            <person name="Courtney L."/>
            <person name="Fronick C."/>
            <person name="Harrison M."/>
            <person name="Strong C."/>
            <person name="Farmer C."/>
            <person name="Delahaunty K."/>
            <person name="Markovic C."/>
            <person name="Hall O."/>
            <person name="Minx P."/>
            <person name="Tomlinson C."/>
            <person name="Mitreva M."/>
            <person name="Hou S."/>
            <person name="Chen J."/>
            <person name="Wollam A."/>
            <person name="Pepin K.H."/>
            <person name="Johnson M."/>
            <person name="Bhonagiri V."/>
            <person name="Zhang X."/>
            <person name="Suruliraj S."/>
            <person name="Warren W."/>
            <person name="Chinwalla A."/>
            <person name="Mardis E.R."/>
            <person name="Wilson R.K."/>
        </authorList>
    </citation>
    <scope>NUCLEOTIDE SEQUENCE [LARGE SCALE GENOMIC DNA]</scope>
    <source>
        <strain evidence="1">HL044PA1</strain>
    </source>
</reference>
<organism evidence="1 2">
    <name type="scientific">Cutibacterium modestum HL044PA1</name>
    <dbReference type="NCBI Taxonomy" id="765109"/>
    <lineage>
        <taxon>Bacteria</taxon>
        <taxon>Bacillati</taxon>
        <taxon>Actinomycetota</taxon>
        <taxon>Actinomycetes</taxon>
        <taxon>Propionibacteriales</taxon>
        <taxon>Propionibacteriaceae</taxon>
        <taxon>Cutibacterium</taxon>
        <taxon>Cutibacterium modestum</taxon>
    </lineage>
</organism>
<keyword evidence="2" id="KW-1185">Reference proteome</keyword>
<protein>
    <submittedName>
        <fullName evidence="1">Uncharacterized protein</fullName>
    </submittedName>
</protein>
<gene>
    <name evidence="1" type="ORF">HMPREF9607_00391</name>
</gene>
<comment type="caution">
    <text evidence="1">The sequence shown here is derived from an EMBL/GenBank/DDBJ whole genome shotgun (WGS) entry which is preliminary data.</text>
</comment>